<gene>
    <name evidence="1" type="ORF">RFULGI_LOCUS10136</name>
</gene>
<proteinExistence type="predicted"/>
<protein>
    <submittedName>
        <fullName evidence="1">14288_t:CDS:1</fullName>
    </submittedName>
</protein>
<name>A0A9N9HMA6_9GLOM</name>
<dbReference type="EMBL" id="CAJVPZ010019455">
    <property type="protein sequence ID" value="CAG8694240.1"/>
    <property type="molecule type" value="Genomic_DNA"/>
</dbReference>
<sequence length="233" mass="26828">VIFGYSFEVYKPDGIFICAQNDWVYLTAIWKGYESDFDDATEWQLLYIHRLEGPITHISSYYHENYQFTPNHDFDENNALAVLYQKQEQEQIQYVLRLYNIGKFESGSSDFDYVGKNPDNAKFRTIQIPRNIFEIGKRKDEALVVKSSESGPTQSVIRVMNAEITADEESWTFQVMVIHNSSSSDDANPKQDSYSKEAYIVRSEYLPVLEESPFQVVGAEVNANGNILLLVTQ</sequence>
<dbReference type="AlphaFoldDB" id="A0A9N9HMA6"/>
<accession>A0A9N9HMA6</accession>
<keyword evidence="2" id="KW-1185">Reference proteome</keyword>
<dbReference type="Proteomes" id="UP000789396">
    <property type="component" value="Unassembled WGS sequence"/>
</dbReference>
<comment type="caution">
    <text evidence="1">The sequence shown here is derived from an EMBL/GenBank/DDBJ whole genome shotgun (WGS) entry which is preliminary data.</text>
</comment>
<feature type="non-terminal residue" evidence="1">
    <location>
        <position position="1"/>
    </location>
</feature>
<feature type="non-terminal residue" evidence="1">
    <location>
        <position position="233"/>
    </location>
</feature>
<evidence type="ECO:0000313" key="1">
    <source>
        <dbReference type="EMBL" id="CAG8694240.1"/>
    </source>
</evidence>
<reference evidence="1" key="1">
    <citation type="submission" date="2021-06" db="EMBL/GenBank/DDBJ databases">
        <authorList>
            <person name="Kallberg Y."/>
            <person name="Tangrot J."/>
            <person name="Rosling A."/>
        </authorList>
    </citation>
    <scope>NUCLEOTIDE SEQUENCE</scope>
    <source>
        <strain evidence="1">IN212</strain>
    </source>
</reference>
<dbReference type="OrthoDB" id="2153288at2759"/>
<evidence type="ECO:0000313" key="2">
    <source>
        <dbReference type="Proteomes" id="UP000789396"/>
    </source>
</evidence>
<organism evidence="1 2">
    <name type="scientific">Racocetra fulgida</name>
    <dbReference type="NCBI Taxonomy" id="60492"/>
    <lineage>
        <taxon>Eukaryota</taxon>
        <taxon>Fungi</taxon>
        <taxon>Fungi incertae sedis</taxon>
        <taxon>Mucoromycota</taxon>
        <taxon>Glomeromycotina</taxon>
        <taxon>Glomeromycetes</taxon>
        <taxon>Diversisporales</taxon>
        <taxon>Gigasporaceae</taxon>
        <taxon>Racocetra</taxon>
    </lineage>
</organism>